<organism evidence="5 6">
    <name type="scientific">Actinopolymorpha pittospori</name>
    <dbReference type="NCBI Taxonomy" id="648752"/>
    <lineage>
        <taxon>Bacteria</taxon>
        <taxon>Bacillati</taxon>
        <taxon>Actinomycetota</taxon>
        <taxon>Actinomycetes</taxon>
        <taxon>Propionibacteriales</taxon>
        <taxon>Actinopolymorphaceae</taxon>
        <taxon>Actinopolymorpha</taxon>
    </lineage>
</organism>
<dbReference type="SUPFAM" id="SSF52540">
    <property type="entry name" value="P-loop containing nucleoside triphosphate hydrolases"/>
    <property type="match status" value="1"/>
</dbReference>
<keyword evidence="6" id="KW-1185">Reference proteome</keyword>
<dbReference type="RefSeq" id="WP_192749585.1">
    <property type="nucleotide sequence ID" value="NZ_BAABJL010000133.1"/>
</dbReference>
<dbReference type="AlphaFoldDB" id="A0A927R8C2"/>
<comment type="caution">
    <text evidence="5">The sequence shown here is derived from an EMBL/GenBank/DDBJ whole genome shotgun (WGS) entry which is preliminary data.</text>
</comment>
<name>A0A927R8C2_9ACTN</name>
<dbReference type="Gene3D" id="3.40.50.300">
    <property type="entry name" value="P-loop containing nucleotide triphosphate hydrolases"/>
    <property type="match status" value="1"/>
</dbReference>
<dbReference type="InterPro" id="IPR003593">
    <property type="entry name" value="AAA+_ATPase"/>
</dbReference>
<gene>
    <name evidence="5" type="ORF">HEB94_002057</name>
</gene>
<evidence type="ECO:0000313" key="6">
    <source>
        <dbReference type="Proteomes" id="UP000638648"/>
    </source>
</evidence>
<dbReference type="PROSITE" id="PS00211">
    <property type="entry name" value="ABC_TRANSPORTER_1"/>
    <property type="match status" value="1"/>
</dbReference>
<accession>A0A927R8C2</accession>
<dbReference type="Pfam" id="PF00005">
    <property type="entry name" value="ABC_tran"/>
    <property type="match status" value="1"/>
</dbReference>
<evidence type="ECO:0000259" key="4">
    <source>
        <dbReference type="PROSITE" id="PS50893"/>
    </source>
</evidence>
<dbReference type="InterPro" id="IPR017871">
    <property type="entry name" value="ABC_transporter-like_CS"/>
</dbReference>
<dbReference type="SMART" id="SM00382">
    <property type="entry name" value="AAA"/>
    <property type="match status" value="1"/>
</dbReference>
<evidence type="ECO:0000256" key="1">
    <source>
        <dbReference type="ARBA" id="ARBA00022448"/>
    </source>
</evidence>
<evidence type="ECO:0000256" key="3">
    <source>
        <dbReference type="ARBA" id="ARBA00022840"/>
    </source>
</evidence>
<keyword evidence="1" id="KW-0813">Transport</keyword>
<evidence type="ECO:0000313" key="5">
    <source>
        <dbReference type="EMBL" id="MBE1605209.1"/>
    </source>
</evidence>
<dbReference type="CDD" id="cd03230">
    <property type="entry name" value="ABC_DR_subfamily_A"/>
    <property type="match status" value="1"/>
</dbReference>
<dbReference type="GO" id="GO:0016887">
    <property type="term" value="F:ATP hydrolysis activity"/>
    <property type="evidence" value="ECO:0007669"/>
    <property type="project" value="InterPro"/>
</dbReference>
<dbReference type="PROSITE" id="PS50893">
    <property type="entry name" value="ABC_TRANSPORTER_2"/>
    <property type="match status" value="1"/>
</dbReference>
<dbReference type="InterPro" id="IPR003439">
    <property type="entry name" value="ABC_transporter-like_ATP-bd"/>
</dbReference>
<protein>
    <submittedName>
        <fullName evidence="5">ABC-2 type transport system ATP-binding protein</fullName>
    </submittedName>
</protein>
<dbReference type="PANTHER" id="PTHR42939:SF1">
    <property type="entry name" value="ABC TRANSPORTER ATP-BINDING PROTEIN ALBC-RELATED"/>
    <property type="match status" value="1"/>
</dbReference>
<feature type="domain" description="ABC transporter" evidence="4">
    <location>
        <begin position="4"/>
        <end position="229"/>
    </location>
</feature>
<dbReference type="InterPro" id="IPR027417">
    <property type="entry name" value="P-loop_NTPase"/>
</dbReference>
<dbReference type="InterPro" id="IPR051782">
    <property type="entry name" value="ABC_Transporter_VariousFunc"/>
</dbReference>
<dbReference type="GO" id="GO:0005524">
    <property type="term" value="F:ATP binding"/>
    <property type="evidence" value="ECO:0007669"/>
    <property type="project" value="UniProtKB-KW"/>
</dbReference>
<dbReference type="PANTHER" id="PTHR42939">
    <property type="entry name" value="ABC TRANSPORTER ATP-BINDING PROTEIN ALBC-RELATED"/>
    <property type="match status" value="1"/>
</dbReference>
<dbReference type="Proteomes" id="UP000638648">
    <property type="component" value="Unassembled WGS sequence"/>
</dbReference>
<sequence>MNALETTGLGRRFGRTWALRDCTLAVPAGRVAALVGSNGAGKTTLLHLAVGLLKPTHGQVRVNGAVFGRRGEDLARVAFVAQDKPLFASFTVEEMLRFGRAANPRFDTALARTRVRTYDIPLDRKVRRLSGGQRTLLALALALGKRADLLLLDEPLADLDPLARREVMGALMSAVAESGATVVLSSHVVADLADTCDYLVLLGRGRVQMSGDFDELTDSHCVLTGPADLADRLAHGTVVQLTRTTRQTTALVRGAHHDGAPGVSSRAASLEELVLAYMHNQEATVLPRPSLVETDRGSAA</sequence>
<keyword evidence="2" id="KW-0547">Nucleotide-binding</keyword>
<dbReference type="EMBL" id="JADBEM010000001">
    <property type="protein sequence ID" value="MBE1605209.1"/>
    <property type="molecule type" value="Genomic_DNA"/>
</dbReference>
<proteinExistence type="predicted"/>
<keyword evidence="3 5" id="KW-0067">ATP-binding</keyword>
<evidence type="ECO:0000256" key="2">
    <source>
        <dbReference type="ARBA" id="ARBA00022741"/>
    </source>
</evidence>
<reference evidence="5" key="1">
    <citation type="submission" date="2020-10" db="EMBL/GenBank/DDBJ databases">
        <title>Sequencing the genomes of 1000 actinobacteria strains.</title>
        <authorList>
            <person name="Klenk H.-P."/>
        </authorList>
    </citation>
    <scope>NUCLEOTIDE SEQUENCE</scope>
    <source>
        <strain evidence="5">DSM 45354</strain>
    </source>
</reference>